<feature type="transmembrane region" description="Helical" evidence="2">
    <location>
        <begin position="151"/>
        <end position="172"/>
    </location>
</feature>
<gene>
    <name evidence="3" type="ORF">Z518_08022</name>
</gene>
<evidence type="ECO:0000256" key="2">
    <source>
        <dbReference type="SAM" id="Phobius"/>
    </source>
</evidence>
<organism evidence="3 4">
    <name type="scientific">Rhinocladiella mackenziei CBS 650.93</name>
    <dbReference type="NCBI Taxonomy" id="1442369"/>
    <lineage>
        <taxon>Eukaryota</taxon>
        <taxon>Fungi</taxon>
        <taxon>Dikarya</taxon>
        <taxon>Ascomycota</taxon>
        <taxon>Pezizomycotina</taxon>
        <taxon>Eurotiomycetes</taxon>
        <taxon>Chaetothyriomycetidae</taxon>
        <taxon>Chaetothyriales</taxon>
        <taxon>Herpotrichiellaceae</taxon>
        <taxon>Rhinocladiella</taxon>
    </lineage>
</organism>
<evidence type="ECO:0000313" key="4">
    <source>
        <dbReference type="Proteomes" id="UP000053617"/>
    </source>
</evidence>
<dbReference type="PANTHER" id="PTHR42069">
    <property type="entry name" value="HYPHAL ANASTAMOSIS-8 PROTEIN"/>
    <property type="match status" value="1"/>
</dbReference>
<protein>
    <recommendedName>
        <fullName evidence="5">MARVEL domain-containing protein</fullName>
    </recommendedName>
</protein>
<accession>A0A0D2GUZ2</accession>
<feature type="compositionally biased region" description="Basic and acidic residues" evidence="1">
    <location>
        <begin position="36"/>
        <end position="45"/>
    </location>
</feature>
<dbReference type="OrthoDB" id="5400774at2759"/>
<keyword evidence="2" id="KW-0472">Membrane</keyword>
<dbReference type="VEuPathDB" id="FungiDB:Z518_08022"/>
<feature type="transmembrane region" description="Helical" evidence="2">
    <location>
        <begin position="214"/>
        <end position="238"/>
    </location>
</feature>
<sequence>MDTSLPPEDEQTKSFLHSSHSYTGATRNSPLSTSEPRSHPHESHNLLRSRANKSKERWISRTRLVLRILSFLTSAAIVAVLAHAVSVYYSSKNMYMRDEKYDVELRVWPADLKMKPTLLLLGAASVATLMSAVLCAASISKTVRRITTVSTILTLITSVIAIGLWIAVAVLYKVDDLNENERYDMLSYTCARRHDATLDQAIGDLGSMCYQMRYAWWAALAVGLLEIVAVGVFLYGLVATRRYRSYTQLDGNGEKESDAKLQHPLRILKTGRGPRPS</sequence>
<keyword evidence="4" id="KW-1185">Reference proteome</keyword>
<reference evidence="3 4" key="1">
    <citation type="submission" date="2015-01" db="EMBL/GenBank/DDBJ databases">
        <title>The Genome Sequence of Rhinocladiella mackenzie CBS 650.93.</title>
        <authorList>
            <consortium name="The Broad Institute Genomics Platform"/>
            <person name="Cuomo C."/>
            <person name="de Hoog S."/>
            <person name="Gorbushina A."/>
            <person name="Stielow B."/>
            <person name="Teixiera M."/>
            <person name="Abouelleil A."/>
            <person name="Chapman S.B."/>
            <person name="Priest M."/>
            <person name="Young S.K."/>
            <person name="Wortman J."/>
            <person name="Nusbaum C."/>
            <person name="Birren B."/>
        </authorList>
    </citation>
    <scope>NUCLEOTIDE SEQUENCE [LARGE SCALE GENOMIC DNA]</scope>
    <source>
        <strain evidence="3 4">CBS 650.93</strain>
    </source>
</reference>
<name>A0A0D2GUZ2_9EURO</name>
<dbReference type="AlphaFoldDB" id="A0A0D2GUZ2"/>
<feature type="transmembrane region" description="Helical" evidence="2">
    <location>
        <begin position="64"/>
        <end position="89"/>
    </location>
</feature>
<proteinExistence type="predicted"/>
<evidence type="ECO:0000313" key="3">
    <source>
        <dbReference type="EMBL" id="KIX02083.1"/>
    </source>
</evidence>
<feature type="transmembrane region" description="Helical" evidence="2">
    <location>
        <begin position="118"/>
        <end position="139"/>
    </location>
</feature>
<evidence type="ECO:0008006" key="5">
    <source>
        <dbReference type="Google" id="ProtNLM"/>
    </source>
</evidence>
<dbReference type="EMBL" id="KN847480">
    <property type="protein sequence ID" value="KIX02083.1"/>
    <property type="molecule type" value="Genomic_DNA"/>
</dbReference>
<evidence type="ECO:0000256" key="1">
    <source>
        <dbReference type="SAM" id="MobiDB-lite"/>
    </source>
</evidence>
<dbReference type="Proteomes" id="UP000053617">
    <property type="component" value="Unassembled WGS sequence"/>
</dbReference>
<feature type="compositionally biased region" description="Polar residues" evidence="1">
    <location>
        <begin position="13"/>
        <end position="35"/>
    </location>
</feature>
<feature type="region of interest" description="Disordered" evidence="1">
    <location>
        <begin position="1"/>
        <end position="50"/>
    </location>
</feature>
<keyword evidence="2" id="KW-1133">Transmembrane helix</keyword>
<dbReference type="PANTHER" id="PTHR42069:SF1">
    <property type="entry name" value="MARVEL DOMAIN-CONTAINING PROTEIN"/>
    <property type="match status" value="1"/>
</dbReference>
<dbReference type="HOGENOM" id="CLU_1005265_0_0_1"/>
<dbReference type="GeneID" id="25296093"/>
<keyword evidence="2" id="KW-0812">Transmembrane</keyword>
<dbReference type="STRING" id="1442369.A0A0D2GUZ2"/>
<dbReference type="RefSeq" id="XP_013269219.1">
    <property type="nucleotide sequence ID" value="XM_013413765.1"/>
</dbReference>